<sequence length="120" mass="12661">MALFPVAACLLSLTCLAPAPPPASTLQLTSHDNAGRIGSVVLTCEPAGGTHPKRERACAVLEGVNGDFARITARHQACTLIYAPVEVTAVGTWRGRPASYRTTYGNRCEADRDSDGVFGF</sequence>
<keyword evidence="7" id="KW-1015">Disulfide bond</keyword>
<organism evidence="11 12">
    <name type="scientific">Amycolatopsis heterodermiae</name>
    <dbReference type="NCBI Taxonomy" id="3110235"/>
    <lineage>
        <taxon>Bacteria</taxon>
        <taxon>Bacillati</taxon>
        <taxon>Actinomycetota</taxon>
        <taxon>Actinomycetes</taxon>
        <taxon>Pseudonocardiales</taxon>
        <taxon>Pseudonocardiaceae</taxon>
        <taxon>Amycolatopsis</taxon>
    </lineage>
</organism>
<comment type="similarity">
    <text evidence="2 8">Belongs to the protease inhibitor I16 (SSI) family.</text>
</comment>
<dbReference type="Gene3D" id="3.30.350.10">
    <property type="entry name" value="Subtilisin inhibitor-like"/>
    <property type="match status" value="1"/>
</dbReference>
<gene>
    <name evidence="11" type="ORF">VA596_44055</name>
</gene>
<accession>A0ABU5RJW4</accession>
<feature type="chain" id="PRO_5047455853" evidence="9">
    <location>
        <begin position="18"/>
        <end position="120"/>
    </location>
</feature>
<dbReference type="SUPFAM" id="SSF55399">
    <property type="entry name" value="Subtilisin inhibitor"/>
    <property type="match status" value="1"/>
</dbReference>
<keyword evidence="5 8" id="KW-0646">Protease inhibitor</keyword>
<evidence type="ECO:0000313" key="11">
    <source>
        <dbReference type="EMBL" id="MEA5366568.1"/>
    </source>
</evidence>
<keyword evidence="4" id="KW-0964">Secreted</keyword>
<reference evidence="11 12" key="1">
    <citation type="submission" date="2023-12" db="EMBL/GenBank/DDBJ databases">
        <title>Amycolatopsis sp. V23-08.</title>
        <authorList>
            <person name="Somphong A."/>
        </authorList>
    </citation>
    <scope>NUCLEOTIDE SEQUENCE [LARGE SCALE GENOMIC DNA]</scope>
    <source>
        <strain evidence="11 12">V23-08</strain>
    </source>
</reference>
<dbReference type="InterPro" id="IPR000691">
    <property type="entry name" value="Prot_inh_I16_SSI"/>
</dbReference>
<evidence type="ECO:0000256" key="1">
    <source>
        <dbReference type="ARBA" id="ARBA00004613"/>
    </source>
</evidence>
<dbReference type="EMBL" id="JAYFSI010000016">
    <property type="protein sequence ID" value="MEA5366568.1"/>
    <property type="molecule type" value="Genomic_DNA"/>
</dbReference>
<evidence type="ECO:0000256" key="5">
    <source>
        <dbReference type="ARBA" id="ARBA00022690"/>
    </source>
</evidence>
<proteinExistence type="inferred from homology"/>
<dbReference type="PRINTS" id="PR00294">
    <property type="entry name" value="SSBTLNINHBTR"/>
</dbReference>
<dbReference type="Proteomes" id="UP001304298">
    <property type="component" value="Unassembled WGS sequence"/>
</dbReference>
<evidence type="ECO:0000256" key="4">
    <source>
        <dbReference type="ARBA" id="ARBA00022525"/>
    </source>
</evidence>
<evidence type="ECO:0000256" key="8">
    <source>
        <dbReference type="RuleBase" id="RU003471"/>
    </source>
</evidence>
<feature type="signal peptide" evidence="9">
    <location>
        <begin position="1"/>
        <end position="17"/>
    </location>
</feature>
<protein>
    <submittedName>
        <fullName evidence="11">SSI family serine proteinase inhibitor</fullName>
    </submittedName>
</protein>
<evidence type="ECO:0000256" key="3">
    <source>
        <dbReference type="ARBA" id="ARBA00011738"/>
    </source>
</evidence>
<comment type="subunit">
    <text evidence="3">Homodimer.</text>
</comment>
<evidence type="ECO:0000259" key="10">
    <source>
        <dbReference type="Pfam" id="PF00720"/>
    </source>
</evidence>
<comment type="caution">
    <text evidence="11">The sequence shown here is derived from an EMBL/GenBank/DDBJ whole genome shotgun (WGS) entry which is preliminary data.</text>
</comment>
<evidence type="ECO:0000256" key="7">
    <source>
        <dbReference type="ARBA" id="ARBA00023157"/>
    </source>
</evidence>
<dbReference type="InterPro" id="IPR023549">
    <property type="entry name" value="Subtilisin_inhibitor"/>
</dbReference>
<dbReference type="RefSeq" id="WP_323335896.1">
    <property type="nucleotide sequence ID" value="NZ_JAYFSI010000016.1"/>
</dbReference>
<feature type="domain" description="Subtilisin inhibitor" evidence="10">
    <location>
        <begin position="24"/>
        <end position="106"/>
    </location>
</feature>
<dbReference type="Pfam" id="PF00720">
    <property type="entry name" value="SSI"/>
    <property type="match status" value="1"/>
</dbReference>
<evidence type="ECO:0000256" key="2">
    <source>
        <dbReference type="ARBA" id="ARBA00010472"/>
    </source>
</evidence>
<dbReference type="PROSITE" id="PS00999">
    <property type="entry name" value="SSI"/>
    <property type="match status" value="1"/>
</dbReference>
<keyword evidence="9" id="KW-0732">Signal</keyword>
<evidence type="ECO:0000256" key="6">
    <source>
        <dbReference type="ARBA" id="ARBA00022900"/>
    </source>
</evidence>
<dbReference type="InterPro" id="IPR020054">
    <property type="entry name" value="Prot_inh_SSI_I16_CS"/>
</dbReference>
<evidence type="ECO:0000256" key="9">
    <source>
        <dbReference type="SAM" id="SignalP"/>
    </source>
</evidence>
<keyword evidence="6 8" id="KW-0722">Serine protease inhibitor</keyword>
<evidence type="ECO:0000313" key="12">
    <source>
        <dbReference type="Proteomes" id="UP001304298"/>
    </source>
</evidence>
<keyword evidence="12" id="KW-1185">Reference proteome</keyword>
<dbReference type="InterPro" id="IPR036819">
    <property type="entry name" value="Subtilisin_inhibitor-like_sf"/>
</dbReference>
<comment type="subcellular location">
    <subcellularLocation>
        <location evidence="1">Secreted</location>
    </subcellularLocation>
</comment>
<name>A0ABU5RJW4_9PSEU</name>